<sequence>MTVVRTIDRPRRRSSAQLNWLFTALPAFPLVLLVLRLWYLSRQDLPTMLLLVQYISPLGMISALVITLIWAVPAVVLVLRMLGGILLVSTPDSEDAGRRSLIALTALRMPDWVVLLAAVLAGFTWQMRMLPMLLMLVVSILGLTAVHRHPDERRMLVVVTLVIPLALGGLELLWLRPGIRAALAAGDTGTAVLLLAPPLLGWLLTGPVPARAARLATHWPAVGAALVAPFVIGVVFLRAPVLPNSAVEVRNGNEAMRVLRGQLITVDDTATTILSRGGDVVFVPNDQVRSKTLCPEPVRTQPSRITVRGWAVDESALEWVAPTRPVADVDPRCLGRPLDP</sequence>
<proteinExistence type="predicted"/>
<dbReference type="EMBL" id="MEIA01000191">
    <property type="protein sequence ID" value="OJF12880.1"/>
    <property type="molecule type" value="Genomic_DNA"/>
</dbReference>
<feature type="transmembrane region" description="Helical" evidence="1">
    <location>
        <begin position="60"/>
        <end position="89"/>
    </location>
</feature>
<protein>
    <submittedName>
        <fullName evidence="2">Uncharacterized protein</fullName>
    </submittedName>
</protein>
<organism evidence="2 3">
    <name type="scientific">Couchioplanes caeruleus subsp. caeruleus</name>
    <dbReference type="NCBI Taxonomy" id="56427"/>
    <lineage>
        <taxon>Bacteria</taxon>
        <taxon>Bacillati</taxon>
        <taxon>Actinomycetota</taxon>
        <taxon>Actinomycetes</taxon>
        <taxon>Micromonosporales</taxon>
        <taxon>Micromonosporaceae</taxon>
        <taxon>Couchioplanes</taxon>
    </lineage>
</organism>
<dbReference type="Proteomes" id="UP000182486">
    <property type="component" value="Unassembled WGS sequence"/>
</dbReference>
<keyword evidence="1" id="KW-0472">Membrane</keyword>
<reference evidence="2 3" key="1">
    <citation type="submission" date="2016-09" db="EMBL/GenBank/DDBJ databases">
        <title>Couchioplanes caeruleus draft genome sequence.</title>
        <authorList>
            <person name="Sheehan J."/>
            <person name="Caffrey P."/>
        </authorList>
    </citation>
    <scope>NUCLEOTIDE SEQUENCE [LARGE SCALE GENOMIC DNA]</scope>
    <source>
        <strain evidence="2 3">DSM 43634</strain>
    </source>
</reference>
<name>A0A1K0FJH6_9ACTN</name>
<keyword evidence="1" id="KW-0812">Transmembrane</keyword>
<evidence type="ECO:0000313" key="3">
    <source>
        <dbReference type="Proteomes" id="UP000182486"/>
    </source>
</evidence>
<dbReference type="RefSeq" id="WP_071806546.1">
    <property type="nucleotide sequence ID" value="NZ_MEIA01000191.1"/>
</dbReference>
<evidence type="ECO:0000256" key="1">
    <source>
        <dbReference type="SAM" id="Phobius"/>
    </source>
</evidence>
<feature type="transmembrane region" description="Helical" evidence="1">
    <location>
        <begin position="216"/>
        <end position="237"/>
    </location>
</feature>
<evidence type="ECO:0000313" key="2">
    <source>
        <dbReference type="EMBL" id="OJF12880.1"/>
    </source>
</evidence>
<feature type="transmembrane region" description="Helical" evidence="1">
    <location>
        <begin position="181"/>
        <end position="204"/>
    </location>
</feature>
<dbReference type="AlphaFoldDB" id="A0A1K0FJH6"/>
<keyword evidence="1" id="KW-1133">Transmembrane helix</keyword>
<feature type="transmembrane region" description="Helical" evidence="1">
    <location>
        <begin position="155"/>
        <end position="175"/>
    </location>
</feature>
<comment type="caution">
    <text evidence="2">The sequence shown here is derived from an EMBL/GenBank/DDBJ whole genome shotgun (WGS) entry which is preliminary data.</text>
</comment>
<keyword evidence="3" id="KW-1185">Reference proteome</keyword>
<feature type="transmembrane region" description="Helical" evidence="1">
    <location>
        <begin position="129"/>
        <end position="146"/>
    </location>
</feature>
<accession>A0A1K0FJH6</accession>
<feature type="transmembrane region" description="Helical" evidence="1">
    <location>
        <begin position="20"/>
        <end position="40"/>
    </location>
</feature>
<gene>
    <name evidence="2" type="ORF">BG844_18290</name>
</gene>